<accession>W9QV19</accession>
<dbReference type="Pfam" id="PF26168">
    <property type="entry name" value="Glyco_transf_N"/>
    <property type="match status" value="1"/>
</dbReference>
<dbReference type="AlphaFoldDB" id="W9QV19"/>
<proteinExistence type="inferred from homology"/>
<dbReference type="InterPro" id="IPR035595">
    <property type="entry name" value="UDP_glycos_trans_CS"/>
</dbReference>
<evidence type="ECO:0000256" key="1">
    <source>
        <dbReference type="ARBA" id="ARBA00009995"/>
    </source>
</evidence>
<keyword evidence="3" id="KW-0328">Glycosyltransferase</keyword>
<evidence type="ECO:0000256" key="3">
    <source>
        <dbReference type="RuleBase" id="RU003718"/>
    </source>
</evidence>
<dbReference type="EMBL" id="KE343711">
    <property type="protein sequence ID" value="EXB39066.1"/>
    <property type="molecule type" value="Genomic_DNA"/>
</dbReference>
<keyword evidence="6" id="KW-1185">Reference proteome</keyword>
<keyword evidence="2 3" id="KW-0808">Transferase</keyword>
<sequence length="264" mass="29897">MKPRGNGYISNSCRSIEAAFLDLLENDKELLGGKKIWAVGPLNPVTLELVNYRQEDKCLEWLDQQEVNSALYISFGTTITLKDEEIKQMALGLEQSGIKFIWVLRAAGDQEDVKRAQLLPNGFEERVKGMGMVVRDWAPQMKILGHSSTGGFLSHCGWNSCMESISMGVPMAVWPMKSDQPRNAVLITLVLKVGFVVREWEKREELVSSSRISDVVEILMKSEEGNEVRKRAEELGYEVRKSVEEGVTRKEWDSFIAHITRETC</sequence>
<dbReference type="PROSITE" id="PS00375">
    <property type="entry name" value="UDPGT"/>
    <property type="match status" value="1"/>
</dbReference>
<dbReference type="SUPFAM" id="SSF53756">
    <property type="entry name" value="UDP-Glycosyltransferase/glycogen phosphorylase"/>
    <property type="match status" value="1"/>
</dbReference>
<feature type="domain" description="Glycosyltransferase N-terminal" evidence="4">
    <location>
        <begin position="5"/>
        <end position="44"/>
    </location>
</feature>
<gene>
    <name evidence="5" type="ORF">L484_016533</name>
</gene>
<protein>
    <submittedName>
        <fullName evidence="5">Zeatin O-xylosyltransferase</fullName>
    </submittedName>
</protein>
<dbReference type="Gene3D" id="3.40.50.2000">
    <property type="entry name" value="Glycogen Phosphorylase B"/>
    <property type="match status" value="2"/>
</dbReference>
<evidence type="ECO:0000313" key="5">
    <source>
        <dbReference type="EMBL" id="EXB39066.1"/>
    </source>
</evidence>
<dbReference type="PANTHER" id="PTHR48044">
    <property type="entry name" value="GLYCOSYLTRANSFERASE"/>
    <property type="match status" value="1"/>
</dbReference>
<dbReference type="InterPro" id="IPR058980">
    <property type="entry name" value="Glyco_transf_N"/>
</dbReference>
<comment type="similarity">
    <text evidence="1 3">Belongs to the UDP-glycosyltransferase family.</text>
</comment>
<dbReference type="Pfam" id="PF00201">
    <property type="entry name" value="UDPGT"/>
    <property type="match status" value="1"/>
</dbReference>
<dbReference type="InterPro" id="IPR002213">
    <property type="entry name" value="UDP_glucos_trans"/>
</dbReference>
<dbReference type="GO" id="GO:1901137">
    <property type="term" value="P:carbohydrate derivative biosynthetic process"/>
    <property type="evidence" value="ECO:0007669"/>
    <property type="project" value="UniProtKB-ARBA"/>
</dbReference>
<name>W9QV19_9ROSA</name>
<dbReference type="CDD" id="cd03784">
    <property type="entry name" value="GT1_Gtf-like"/>
    <property type="match status" value="1"/>
</dbReference>
<dbReference type="PANTHER" id="PTHR48044:SF22">
    <property type="entry name" value="GLYCOSYLTRANSFERASE"/>
    <property type="match status" value="1"/>
</dbReference>
<evidence type="ECO:0000313" key="6">
    <source>
        <dbReference type="Proteomes" id="UP000030645"/>
    </source>
</evidence>
<dbReference type="GO" id="GO:0008194">
    <property type="term" value="F:UDP-glycosyltransferase activity"/>
    <property type="evidence" value="ECO:0007669"/>
    <property type="project" value="InterPro"/>
</dbReference>
<evidence type="ECO:0000256" key="2">
    <source>
        <dbReference type="ARBA" id="ARBA00022679"/>
    </source>
</evidence>
<evidence type="ECO:0000259" key="4">
    <source>
        <dbReference type="Pfam" id="PF26168"/>
    </source>
</evidence>
<dbReference type="FunFam" id="3.40.50.2000:FF:000060">
    <property type="entry name" value="Glycosyltransferase"/>
    <property type="match status" value="1"/>
</dbReference>
<reference evidence="6" key="1">
    <citation type="submission" date="2013-01" db="EMBL/GenBank/DDBJ databases">
        <title>Draft Genome Sequence of a Mulberry Tree, Morus notabilis C.K. Schneid.</title>
        <authorList>
            <person name="He N."/>
            <person name="Zhao S."/>
        </authorList>
    </citation>
    <scope>NUCLEOTIDE SEQUENCE</scope>
</reference>
<dbReference type="Proteomes" id="UP000030645">
    <property type="component" value="Unassembled WGS sequence"/>
</dbReference>
<organism evidence="5 6">
    <name type="scientific">Morus notabilis</name>
    <dbReference type="NCBI Taxonomy" id="981085"/>
    <lineage>
        <taxon>Eukaryota</taxon>
        <taxon>Viridiplantae</taxon>
        <taxon>Streptophyta</taxon>
        <taxon>Embryophyta</taxon>
        <taxon>Tracheophyta</taxon>
        <taxon>Spermatophyta</taxon>
        <taxon>Magnoliopsida</taxon>
        <taxon>eudicotyledons</taxon>
        <taxon>Gunneridae</taxon>
        <taxon>Pentapetalae</taxon>
        <taxon>rosids</taxon>
        <taxon>fabids</taxon>
        <taxon>Rosales</taxon>
        <taxon>Moraceae</taxon>
        <taxon>Moreae</taxon>
        <taxon>Morus</taxon>
    </lineage>
</organism>
<dbReference type="eggNOG" id="KOG1192">
    <property type="taxonomic scope" value="Eukaryota"/>
</dbReference>